<evidence type="ECO:0000256" key="6">
    <source>
        <dbReference type="SAM" id="MobiDB-lite"/>
    </source>
</evidence>
<dbReference type="Pfam" id="PF00877">
    <property type="entry name" value="NLPC_P60"/>
    <property type="match status" value="1"/>
</dbReference>
<feature type="compositionally biased region" description="Low complexity" evidence="6">
    <location>
        <begin position="254"/>
        <end position="279"/>
    </location>
</feature>
<reference evidence="9 10" key="1">
    <citation type="journal article" date="2014" name="Genome Announc.">
        <title>Draft Genome Sequence of Streptomyces fradiae ATCC 19609, a Strain Highly Sensitive to Antibiotics.</title>
        <authorList>
            <person name="Bekker O.B."/>
            <person name="Klimina K.M."/>
            <person name="Vatlin A.A."/>
            <person name="Zakharevich N.V."/>
            <person name="Kasianov A.S."/>
            <person name="Danilenko V.N."/>
        </authorList>
    </citation>
    <scope>NUCLEOTIDE SEQUENCE [LARGE SCALE GENOMIC DNA]</scope>
    <source>
        <strain evidence="9 10">ATCC 19609</strain>
    </source>
</reference>
<keyword evidence="2" id="KW-0645">Protease</keyword>
<dbReference type="Gene3D" id="3.90.1720.10">
    <property type="entry name" value="endopeptidase domain like (from Nostoc punctiforme)"/>
    <property type="match status" value="1"/>
</dbReference>
<dbReference type="Proteomes" id="UP000028058">
    <property type="component" value="Unassembled WGS sequence"/>
</dbReference>
<evidence type="ECO:0000256" key="3">
    <source>
        <dbReference type="ARBA" id="ARBA00022801"/>
    </source>
</evidence>
<organism evidence="9 10">
    <name type="scientific">Streptomyces xinghaiensis</name>
    <dbReference type="NCBI Taxonomy" id="1038928"/>
    <lineage>
        <taxon>Bacteria</taxon>
        <taxon>Bacillati</taxon>
        <taxon>Actinomycetota</taxon>
        <taxon>Actinomycetes</taxon>
        <taxon>Kitasatosporales</taxon>
        <taxon>Streptomycetaceae</taxon>
        <taxon>Streptomyces</taxon>
    </lineage>
</organism>
<evidence type="ECO:0000256" key="2">
    <source>
        <dbReference type="ARBA" id="ARBA00022670"/>
    </source>
</evidence>
<dbReference type="SUPFAM" id="SSF54001">
    <property type="entry name" value="Cysteine proteinases"/>
    <property type="match status" value="1"/>
</dbReference>
<evidence type="ECO:0000259" key="8">
    <source>
        <dbReference type="PROSITE" id="PS51935"/>
    </source>
</evidence>
<keyword evidence="10" id="KW-1185">Reference proteome</keyword>
<feature type="domain" description="NlpC/P60" evidence="8">
    <location>
        <begin position="278"/>
        <end position="393"/>
    </location>
</feature>
<dbReference type="InterPro" id="IPR051794">
    <property type="entry name" value="PG_Endopeptidase_C40"/>
</dbReference>
<dbReference type="OrthoDB" id="5177647at2"/>
<evidence type="ECO:0000256" key="1">
    <source>
        <dbReference type="ARBA" id="ARBA00007074"/>
    </source>
</evidence>
<name>A0A3R7FB70_9ACTN</name>
<feature type="compositionally biased region" description="Basic and acidic residues" evidence="6">
    <location>
        <begin position="225"/>
        <end position="253"/>
    </location>
</feature>
<dbReference type="GO" id="GO:0008234">
    <property type="term" value="F:cysteine-type peptidase activity"/>
    <property type="evidence" value="ECO:0007669"/>
    <property type="project" value="UniProtKB-KW"/>
</dbReference>
<feature type="chain" id="PRO_5043188171" evidence="7">
    <location>
        <begin position="39"/>
        <end position="393"/>
    </location>
</feature>
<evidence type="ECO:0000256" key="4">
    <source>
        <dbReference type="ARBA" id="ARBA00022807"/>
    </source>
</evidence>
<sequence>MASHRKSRPLGPPASRRTAVGLGTAALASVTLLQSAQAAPGDGEPKQSIEEVQKKVDELYRQAGSATQQYNQAKERTEEQRSKVDGLLDAVAKRTEKLNEARRSLGSFATAQYRNGGMSPTATMLLASDPQDYFDQTRVMARMTDQQEQAVEEFREQQVATTEKREEAGKSLATLTDAQEKLRESKRTVQAKLAEARELLGRLTAEERARLAEIERRKEAEAQRKAEELARQQEAERQRLAEEARQQEEERTETASGTGTSTGTDTSAGTGTSETTTGTKAQQAIEFARAQIGKPYVWGATGPNSYDCSGLTGAAWKAAGVTLPRTTYDQVNTGTRVAKSAMQPGDLIFFYGDISHVGLYIGGGQMIHAPKPGTNVRIESIDTMPFYAATRPA</sequence>
<accession>A0A3R7FB70</accession>
<feature type="coiled-coil region" evidence="5">
    <location>
        <begin position="49"/>
        <end position="76"/>
    </location>
</feature>
<protein>
    <submittedName>
        <fullName evidence="9">Glycoside hydrolase</fullName>
    </submittedName>
</protein>
<evidence type="ECO:0000256" key="5">
    <source>
        <dbReference type="SAM" id="Coils"/>
    </source>
</evidence>
<proteinExistence type="inferred from homology"/>
<dbReference type="InterPro" id="IPR038765">
    <property type="entry name" value="Papain-like_cys_pep_sf"/>
</dbReference>
<dbReference type="Gene3D" id="6.10.250.3150">
    <property type="match status" value="1"/>
</dbReference>
<dbReference type="RefSeq" id="WP_043470879.1">
    <property type="nucleotide sequence ID" value="NZ_CP134822.1"/>
</dbReference>
<dbReference type="EMBL" id="JNAD02000008">
    <property type="protein sequence ID" value="RKM94290.1"/>
    <property type="molecule type" value="Genomic_DNA"/>
</dbReference>
<dbReference type="PANTHER" id="PTHR47359:SF3">
    <property type="entry name" value="NLP_P60 DOMAIN-CONTAINING PROTEIN-RELATED"/>
    <property type="match status" value="1"/>
</dbReference>
<keyword evidence="4" id="KW-0788">Thiol protease</keyword>
<comment type="caution">
    <text evidence="9">The sequence shown here is derived from an EMBL/GenBank/DDBJ whole genome shotgun (WGS) entry which is preliminary data.</text>
</comment>
<keyword evidence="5" id="KW-0175">Coiled coil</keyword>
<dbReference type="PANTHER" id="PTHR47359">
    <property type="entry name" value="PEPTIDOGLYCAN DL-ENDOPEPTIDASE CWLO"/>
    <property type="match status" value="1"/>
</dbReference>
<dbReference type="AlphaFoldDB" id="A0A3R7FB70"/>
<dbReference type="PROSITE" id="PS51935">
    <property type="entry name" value="NLPC_P60"/>
    <property type="match status" value="1"/>
</dbReference>
<evidence type="ECO:0000313" key="10">
    <source>
        <dbReference type="Proteomes" id="UP000028058"/>
    </source>
</evidence>
<evidence type="ECO:0000313" key="9">
    <source>
        <dbReference type="EMBL" id="RKM94290.1"/>
    </source>
</evidence>
<feature type="region of interest" description="Disordered" evidence="6">
    <location>
        <begin position="225"/>
        <end position="280"/>
    </location>
</feature>
<keyword evidence="7" id="KW-0732">Signal</keyword>
<evidence type="ECO:0000256" key="7">
    <source>
        <dbReference type="SAM" id="SignalP"/>
    </source>
</evidence>
<dbReference type="InterPro" id="IPR000064">
    <property type="entry name" value="NLP_P60_dom"/>
</dbReference>
<keyword evidence="3 9" id="KW-0378">Hydrolase</keyword>
<feature type="signal peptide" evidence="7">
    <location>
        <begin position="1"/>
        <end position="38"/>
    </location>
</feature>
<comment type="similarity">
    <text evidence="1">Belongs to the peptidase C40 family.</text>
</comment>
<dbReference type="GO" id="GO:0006508">
    <property type="term" value="P:proteolysis"/>
    <property type="evidence" value="ECO:0007669"/>
    <property type="project" value="UniProtKB-KW"/>
</dbReference>
<gene>
    <name evidence="9" type="ORF">SFRA_017460</name>
</gene>